<dbReference type="GO" id="GO:0016020">
    <property type="term" value="C:membrane"/>
    <property type="evidence" value="ECO:0007669"/>
    <property type="project" value="UniProtKB-SubCell"/>
</dbReference>
<comment type="caution">
    <text evidence="2">The sequence shown here is derived from an EMBL/GenBank/DDBJ whole genome shotgun (WGS) entry which is preliminary data.</text>
</comment>
<comment type="subcellular location">
    <subcellularLocation>
        <location evidence="1">Membrane</location>
        <topology evidence="1">Single-pass type I membrane protein</topology>
    </subcellularLocation>
</comment>
<sequence>LEPLVKLLINWEREIGISEWTRALVMTKAGRQHKSIQISHSATTMLSSAIATSLTMGLAGILPPALAKLPHLRTIRISSNNFIGRIPDFFQTWKQLQKLEIQASGLEGPIPPSISALSTLTELDLSFNRLEGNVPDLGGLAKLEIVFLTSNLLTGSIPEWIKSKSSAPASLCRDDLNLFKSSSGRDNL</sequence>
<feature type="non-terminal residue" evidence="2">
    <location>
        <position position="1"/>
    </location>
</feature>
<dbReference type="InterPro" id="IPR001611">
    <property type="entry name" value="Leu-rich_rpt"/>
</dbReference>
<dbReference type="Pfam" id="PF00560">
    <property type="entry name" value="LRR_1"/>
    <property type="match status" value="1"/>
</dbReference>
<gene>
    <name evidence="2" type="primary">LRR-RLK_16</name>
    <name evidence="2" type="ORF">CFP56_001940</name>
</gene>
<protein>
    <submittedName>
        <fullName evidence="2">Leucine-rich repeat receptor-like serine/threonine-protein kinase</fullName>
    </submittedName>
</protein>
<dbReference type="Gene3D" id="3.80.10.10">
    <property type="entry name" value="Ribonuclease Inhibitor"/>
    <property type="match status" value="1"/>
</dbReference>
<dbReference type="PROSITE" id="PS51450">
    <property type="entry name" value="LRR"/>
    <property type="match status" value="1"/>
</dbReference>
<accession>A0AAW0LG08</accession>
<dbReference type="Proteomes" id="UP000237347">
    <property type="component" value="Unassembled WGS sequence"/>
</dbReference>
<evidence type="ECO:0000313" key="2">
    <source>
        <dbReference type="EMBL" id="KAK7849946.1"/>
    </source>
</evidence>
<dbReference type="PANTHER" id="PTHR48006">
    <property type="entry name" value="LEUCINE-RICH REPEAT-CONTAINING PROTEIN DDB_G0281931-RELATED"/>
    <property type="match status" value="1"/>
</dbReference>
<keyword evidence="3" id="KW-1185">Reference proteome</keyword>
<name>A0AAW0LG08_QUESU</name>
<dbReference type="GO" id="GO:0016301">
    <property type="term" value="F:kinase activity"/>
    <property type="evidence" value="ECO:0007669"/>
    <property type="project" value="UniProtKB-KW"/>
</dbReference>
<dbReference type="AlphaFoldDB" id="A0AAW0LG08"/>
<evidence type="ECO:0000313" key="3">
    <source>
        <dbReference type="Proteomes" id="UP000237347"/>
    </source>
</evidence>
<dbReference type="InterPro" id="IPR051824">
    <property type="entry name" value="LRR_Rcpt-Like_S/T_Kinase"/>
</dbReference>
<dbReference type="Pfam" id="PF13855">
    <property type="entry name" value="LRR_8"/>
    <property type="match status" value="1"/>
</dbReference>
<dbReference type="InterPro" id="IPR032675">
    <property type="entry name" value="LRR_dom_sf"/>
</dbReference>
<dbReference type="PANTHER" id="PTHR48006:SF66">
    <property type="entry name" value="PROTEIN KINASE DOMAIN-CONTAINING PROTEIN"/>
    <property type="match status" value="1"/>
</dbReference>
<organism evidence="2 3">
    <name type="scientific">Quercus suber</name>
    <name type="common">Cork oak</name>
    <dbReference type="NCBI Taxonomy" id="58331"/>
    <lineage>
        <taxon>Eukaryota</taxon>
        <taxon>Viridiplantae</taxon>
        <taxon>Streptophyta</taxon>
        <taxon>Embryophyta</taxon>
        <taxon>Tracheophyta</taxon>
        <taxon>Spermatophyta</taxon>
        <taxon>Magnoliopsida</taxon>
        <taxon>eudicotyledons</taxon>
        <taxon>Gunneridae</taxon>
        <taxon>Pentapetalae</taxon>
        <taxon>rosids</taxon>
        <taxon>fabids</taxon>
        <taxon>Fagales</taxon>
        <taxon>Fagaceae</taxon>
        <taxon>Quercus</taxon>
    </lineage>
</organism>
<dbReference type="EMBL" id="PKMF04000107">
    <property type="protein sequence ID" value="KAK7849946.1"/>
    <property type="molecule type" value="Genomic_DNA"/>
</dbReference>
<proteinExistence type="predicted"/>
<dbReference type="SUPFAM" id="SSF52058">
    <property type="entry name" value="L domain-like"/>
    <property type="match status" value="1"/>
</dbReference>
<reference evidence="2 3" key="1">
    <citation type="journal article" date="2018" name="Sci. Data">
        <title>The draft genome sequence of cork oak.</title>
        <authorList>
            <person name="Ramos A.M."/>
            <person name="Usie A."/>
            <person name="Barbosa P."/>
            <person name="Barros P.M."/>
            <person name="Capote T."/>
            <person name="Chaves I."/>
            <person name="Simoes F."/>
            <person name="Abreu I."/>
            <person name="Carrasquinho I."/>
            <person name="Faro C."/>
            <person name="Guimaraes J.B."/>
            <person name="Mendonca D."/>
            <person name="Nobrega F."/>
            <person name="Rodrigues L."/>
            <person name="Saibo N.J.M."/>
            <person name="Varela M.C."/>
            <person name="Egas C."/>
            <person name="Matos J."/>
            <person name="Miguel C.M."/>
            <person name="Oliveira M.M."/>
            <person name="Ricardo C.P."/>
            <person name="Goncalves S."/>
        </authorList>
    </citation>
    <scope>NUCLEOTIDE SEQUENCE [LARGE SCALE GENOMIC DNA]</scope>
    <source>
        <strain evidence="3">cv. HL8</strain>
    </source>
</reference>
<evidence type="ECO:0000256" key="1">
    <source>
        <dbReference type="ARBA" id="ARBA00004479"/>
    </source>
</evidence>